<reference evidence="2 3" key="1">
    <citation type="submission" date="2024-03" db="EMBL/GenBank/DDBJ databases">
        <title>Novel species of the genus Variovorax.</title>
        <authorList>
            <person name="Liu Q."/>
            <person name="Xin Y.-H."/>
        </authorList>
    </citation>
    <scope>NUCLEOTIDE SEQUENCE [LARGE SCALE GENOMIC DNA]</scope>
    <source>
        <strain evidence="2 3">KACC 18501</strain>
    </source>
</reference>
<proteinExistence type="predicted"/>
<evidence type="ECO:0008006" key="4">
    <source>
        <dbReference type="Google" id="ProtNLM"/>
    </source>
</evidence>
<protein>
    <recommendedName>
        <fullName evidence="4">Lipoprotein with Yx(FWY)xxD motif</fullName>
    </recommendedName>
</protein>
<dbReference type="EMBL" id="JBBKZV010000011">
    <property type="protein sequence ID" value="MEJ8824044.1"/>
    <property type="molecule type" value="Genomic_DNA"/>
</dbReference>
<dbReference type="PROSITE" id="PS51257">
    <property type="entry name" value="PROKAR_LIPOPROTEIN"/>
    <property type="match status" value="1"/>
</dbReference>
<name>A0ABU8W3H6_9BURK</name>
<dbReference type="RefSeq" id="WP_340365079.1">
    <property type="nucleotide sequence ID" value="NZ_JBBKZV010000011.1"/>
</dbReference>
<evidence type="ECO:0000313" key="2">
    <source>
        <dbReference type="EMBL" id="MEJ8824044.1"/>
    </source>
</evidence>
<feature type="signal peptide" evidence="1">
    <location>
        <begin position="1"/>
        <end position="20"/>
    </location>
</feature>
<feature type="chain" id="PRO_5046237990" description="Lipoprotein with Yx(FWY)xxD motif" evidence="1">
    <location>
        <begin position="21"/>
        <end position="124"/>
    </location>
</feature>
<comment type="caution">
    <text evidence="2">The sequence shown here is derived from an EMBL/GenBank/DDBJ whole genome shotgun (WGS) entry which is preliminary data.</text>
</comment>
<gene>
    <name evidence="2" type="ORF">WKW80_18760</name>
</gene>
<dbReference type="InterPro" id="IPR014558">
    <property type="entry name" value="UCP029720"/>
</dbReference>
<dbReference type="PIRSF" id="PIRSF029720">
    <property type="entry name" value="UCP029720"/>
    <property type="match status" value="1"/>
</dbReference>
<evidence type="ECO:0000256" key="1">
    <source>
        <dbReference type="SAM" id="SignalP"/>
    </source>
</evidence>
<dbReference type="InterPro" id="IPR005297">
    <property type="entry name" value="Lipoprotein_repeat"/>
</dbReference>
<keyword evidence="1" id="KW-0732">Signal</keyword>
<dbReference type="Proteomes" id="UP001363010">
    <property type="component" value="Unassembled WGS sequence"/>
</dbReference>
<evidence type="ECO:0000313" key="3">
    <source>
        <dbReference type="Proteomes" id="UP001363010"/>
    </source>
</evidence>
<accession>A0ABU8W3H6</accession>
<dbReference type="PANTHER" id="PTHR39335">
    <property type="entry name" value="BLL4220 PROTEIN"/>
    <property type="match status" value="1"/>
</dbReference>
<sequence length="124" mass="13189">MKLVVSVALSLAVLAGCATAPNKLPVKAAGGLLVNAKGLTLYTFDKDVANSGKSACNGDCAVKWPPVIAADGARPGGDYSIITRDDGKKQWAFRGKPLYTWPEDQEPGDKYGDNYLKVWHIIPA</sequence>
<keyword evidence="3" id="KW-1185">Reference proteome</keyword>
<dbReference type="Pfam" id="PF03640">
    <property type="entry name" value="Lipoprotein_15"/>
    <property type="match status" value="2"/>
</dbReference>
<organism evidence="2 3">
    <name type="scientific">Variovorax humicola</name>
    <dbReference type="NCBI Taxonomy" id="1769758"/>
    <lineage>
        <taxon>Bacteria</taxon>
        <taxon>Pseudomonadati</taxon>
        <taxon>Pseudomonadota</taxon>
        <taxon>Betaproteobacteria</taxon>
        <taxon>Burkholderiales</taxon>
        <taxon>Comamonadaceae</taxon>
        <taxon>Variovorax</taxon>
    </lineage>
</organism>
<dbReference type="PANTHER" id="PTHR39335:SF1">
    <property type="entry name" value="BLL4220 PROTEIN"/>
    <property type="match status" value="1"/>
</dbReference>